<comment type="subcellular location">
    <subcellularLocation>
        <location evidence="1">Endomembrane system</location>
        <topology evidence="1">Multi-pass membrane protein</topology>
    </subcellularLocation>
</comment>
<keyword evidence="5" id="KW-1133">Transmembrane helix</keyword>
<evidence type="ECO:0000256" key="2">
    <source>
        <dbReference type="ARBA" id="ARBA00022676"/>
    </source>
</evidence>
<reference evidence="9 10" key="1">
    <citation type="submission" date="2019-06" db="EMBL/GenBank/DDBJ databases">
        <title>A chromosomal-level reference genome of Carpinus fangiana (Coryloideae, Betulaceae).</title>
        <authorList>
            <person name="Yang X."/>
            <person name="Wang Z."/>
            <person name="Zhang L."/>
            <person name="Hao G."/>
            <person name="Liu J."/>
            <person name="Yang Y."/>
        </authorList>
    </citation>
    <scope>NUCLEOTIDE SEQUENCE [LARGE SCALE GENOMIC DNA]</scope>
    <source>
        <strain evidence="9">Cfa_2016G</strain>
        <tissue evidence="9">Leaf</tissue>
    </source>
</reference>
<accession>A0A5N6RCY6</accession>
<proteinExistence type="predicted"/>
<dbReference type="Proteomes" id="UP000327013">
    <property type="component" value="Chromosome 6"/>
</dbReference>
<evidence type="ECO:0000256" key="6">
    <source>
        <dbReference type="ARBA" id="ARBA00023136"/>
    </source>
</evidence>
<evidence type="ECO:0000256" key="8">
    <source>
        <dbReference type="PIRSR" id="PIRSR605150-3"/>
    </source>
</evidence>
<evidence type="ECO:0008006" key="11">
    <source>
        <dbReference type="Google" id="ProtNLM"/>
    </source>
</evidence>
<dbReference type="Pfam" id="PF03552">
    <property type="entry name" value="Cellulose_synt"/>
    <property type="match status" value="2"/>
</dbReference>
<dbReference type="EMBL" id="CM017326">
    <property type="protein sequence ID" value="KAE8075660.1"/>
    <property type="molecule type" value="Genomic_DNA"/>
</dbReference>
<name>A0A5N6RCY6_9ROSI</name>
<dbReference type="InterPro" id="IPR029044">
    <property type="entry name" value="Nucleotide-diphossugar_trans"/>
</dbReference>
<evidence type="ECO:0000256" key="7">
    <source>
        <dbReference type="ARBA" id="ARBA00023316"/>
    </source>
</evidence>
<dbReference type="InterPro" id="IPR005150">
    <property type="entry name" value="Cellulose_synth"/>
</dbReference>
<keyword evidence="7" id="KW-0961">Cell wall biogenesis/degradation</keyword>
<feature type="binding site" evidence="8">
    <location>
        <position position="100"/>
    </location>
    <ligand>
        <name>Mn(2+)</name>
        <dbReference type="ChEBI" id="CHEBI:29035"/>
    </ligand>
</feature>
<dbReference type="GO" id="GO:0016020">
    <property type="term" value="C:membrane"/>
    <property type="evidence" value="ECO:0007669"/>
    <property type="project" value="InterPro"/>
</dbReference>
<gene>
    <name evidence="9" type="ORF">FH972_014354</name>
</gene>
<keyword evidence="2" id="KW-0328">Glycosyltransferase</keyword>
<dbReference type="SUPFAM" id="SSF53448">
    <property type="entry name" value="Nucleotide-diphospho-sugar transferases"/>
    <property type="match status" value="1"/>
</dbReference>
<evidence type="ECO:0000256" key="5">
    <source>
        <dbReference type="ARBA" id="ARBA00022989"/>
    </source>
</evidence>
<dbReference type="GO" id="GO:0016760">
    <property type="term" value="F:cellulose synthase (UDP-forming) activity"/>
    <property type="evidence" value="ECO:0007669"/>
    <property type="project" value="InterPro"/>
</dbReference>
<sequence length="414" mass="46501">MKVEYEQLCHKIEDASQKSGPFDFTGEFAEFSNVERKNHSTIIKVVWENKKGLLDGLPHLVYVSREKRHKHPHNYKASAMNVLTRVSGLMTNAPYMLNVDCDMFVNNPKVVLHAMCLLLDFNSEKKIVFAQFPQVFYDGLKDDPYGNQFVVLKEVRTILVEDKLLEFRSSKEFIKSAAHALKGKSNPPNHLGDSNEAAHQVASCGYEYSSSWGAELGWRYGTTTEDLLTRLRIHEKGWRYHILNLSAFFGCAPTGGLATMNQQKRWRATSMLEILLSKNCPIFATLFGKLQLRQGFAYLWLFSWGLQPIPELCYAALPVYCIITDSHLLPKLLGISETVFEITKKDQSSDDANDAGKFTFGESPIFVSGTTILLLHLTALVVSLLKLQPPAHDGHGSGLGRGGVCGWCYAFGHF</sequence>
<evidence type="ECO:0000313" key="10">
    <source>
        <dbReference type="Proteomes" id="UP000327013"/>
    </source>
</evidence>
<dbReference type="OrthoDB" id="72851at2759"/>
<protein>
    <recommendedName>
        <fullName evidence="11">Glycosyltransferase 2-like domain-containing protein</fullName>
    </recommendedName>
</protein>
<evidence type="ECO:0000256" key="3">
    <source>
        <dbReference type="ARBA" id="ARBA00022679"/>
    </source>
</evidence>
<dbReference type="GO" id="GO:0012505">
    <property type="term" value="C:endomembrane system"/>
    <property type="evidence" value="ECO:0007669"/>
    <property type="project" value="UniProtKB-SubCell"/>
</dbReference>
<feature type="binding site" evidence="8">
    <location>
        <position position="76"/>
    </location>
    <ligand>
        <name>Mn(2+)</name>
        <dbReference type="ChEBI" id="CHEBI:29035"/>
    </ligand>
</feature>
<organism evidence="9 10">
    <name type="scientific">Carpinus fangiana</name>
    <dbReference type="NCBI Taxonomy" id="176857"/>
    <lineage>
        <taxon>Eukaryota</taxon>
        <taxon>Viridiplantae</taxon>
        <taxon>Streptophyta</taxon>
        <taxon>Embryophyta</taxon>
        <taxon>Tracheophyta</taxon>
        <taxon>Spermatophyta</taxon>
        <taxon>Magnoliopsida</taxon>
        <taxon>eudicotyledons</taxon>
        <taxon>Gunneridae</taxon>
        <taxon>Pentapetalae</taxon>
        <taxon>rosids</taxon>
        <taxon>fabids</taxon>
        <taxon>Fagales</taxon>
        <taxon>Betulaceae</taxon>
        <taxon>Carpinus</taxon>
    </lineage>
</organism>
<dbReference type="GO" id="GO:0071555">
    <property type="term" value="P:cell wall organization"/>
    <property type="evidence" value="ECO:0007669"/>
    <property type="project" value="UniProtKB-KW"/>
</dbReference>
<dbReference type="AlphaFoldDB" id="A0A5N6RCY6"/>
<keyword evidence="4" id="KW-0812">Transmembrane</keyword>
<keyword evidence="3" id="KW-0808">Transferase</keyword>
<evidence type="ECO:0000313" key="9">
    <source>
        <dbReference type="EMBL" id="KAE8075660.1"/>
    </source>
</evidence>
<evidence type="ECO:0000256" key="1">
    <source>
        <dbReference type="ARBA" id="ARBA00004127"/>
    </source>
</evidence>
<keyword evidence="10" id="KW-1185">Reference proteome</keyword>
<evidence type="ECO:0000256" key="4">
    <source>
        <dbReference type="ARBA" id="ARBA00022692"/>
    </source>
</evidence>
<dbReference type="GO" id="GO:0030244">
    <property type="term" value="P:cellulose biosynthetic process"/>
    <property type="evidence" value="ECO:0007669"/>
    <property type="project" value="InterPro"/>
</dbReference>
<dbReference type="PANTHER" id="PTHR13301">
    <property type="entry name" value="X-BOX TRANSCRIPTION FACTOR-RELATED"/>
    <property type="match status" value="1"/>
</dbReference>
<keyword evidence="6" id="KW-0472">Membrane</keyword>